<dbReference type="OrthoDB" id="8877752at2"/>
<name>A0A6L6QRE9_9BURK</name>
<dbReference type="InterPro" id="IPR036259">
    <property type="entry name" value="MFS_trans_sf"/>
</dbReference>
<gene>
    <name evidence="5" type="ORF">GM658_26785</name>
</gene>
<evidence type="ECO:0000256" key="4">
    <source>
        <dbReference type="SAM" id="Phobius"/>
    </source>
</evidence>
<feature type="transmembrane region" description="Helical" evidence="4">
    <location>
        <begin position="418"/>
        <end position="441"/>
    </location>
</feature>
<keyword evidence="3 4" id="KW-0472">Membrane</keyword>
<keyword evidence="2 4" id="KW-1133">Transmembrane helix</keyword>
<feature type="transmembrane region" description="Helical" evidence="4">
    <location>
        <begin position="327"/>
        <end position="346"/>
    </location>
</feature>
<dbReference type="PANTHER" id="PTHR23528">
    <property type="match status" value="1"/>
</dbReference>
<protein>
    <submittedName>
        <fullName evidence="5">MFS transporter</fullName>
    </submittedName>
</protein>
<evidence type="ECO:0000256" key="3">
    <source>
        <dbReference type="ARBA" id="ARBA00023136"/>
    </source>
</evidence>
<proteinExistence type="predicted"/>
<feature type="transmembrane region" description="Helical" evidence="4">
    <location>
        <begin position="208"/>
        <end position="229"/>
    </location>
</feature>
<reference evidence="5 6" key="1">
    <citation type="submission" date="2019-11" db="EMBL/GenBank/DDBJ databases">
        <title>Type strains purchased from KCTC, JCM and DSMZ.</title>
        <authorList>
            <person name="Lu H."/>
        </authorList>
    </citation>
    <scope>NUCLEOTIDE SEQUENCE [LARGE SCALE GENOMIC DNA]</scope>
    <source>
        <strain evidence="5 6">JCM 31587</strain>
    </source>
</reference>
<feature type="transmembrane region" description="Helical" evidence="4">
    <location>
        <begin position="142"/>
        <end position="170"/>
    </location>
</feature>
<dbReference type="SUPFAM" id="SSF103473">
    <property type="entry name" value="MFS general substrate transporter"/>
    <property type="match status" value="1"/>
</dbReference>
<dbReference type="Proteomes" id="UP000472320">
    <property type="component" value="Unassembled WGS sequence"/>
</dbReference>
<dbReference type="InterPro" id="IPR011701">
    <property type="entry name" value="MFS"/>
</dbReference>
<dbReference type="EMBL" id="WNKX01000037">
    <property type="protein sequence ID" value="MTW14226.1"/>
    <property type="molecule type" value="Genomic_DNA"/>
</dbReference>
<sequence>MGQHSVMRRDCTEARGAPAIAVAAVSLGLPALFFFLLLGDLAWSLKERALPDLFKFQLREFSQDATLLNVLFGALPSAIAMFIGPVVGAWSDRTRTRFGRRIPFLLACAPLVSASMVGLAFSEPLGDALWQWAGASAGMRGRYIVACMCFFWTFYEIFTVLANALFIALVNDTVPQRIMGRFFGMFRIISLGVGVAFFYFVFGNELPAVARPVMLAIAAAYLAGFLALCKGVREPQYPPPTPAQRASLQVLRGDDGTSPWFYVLLFVTLAIATICVLPVNINSYNAISQFGVDRTDYGRAVAAAYSISIVLAMPVGWLADRFHPLRVGFVTLVLYALSMLGAWEFVAGRMSFLVWFVVHAVLAGTFLTGTAALLPRLLPRTRFSSLAALSASITGLLTVFFTIELGALLDANGRDFHVIFLVAGLLASLGSAFWFVVLVLHRRRQAPADQRS</sequence>
<dbReference type="RefSeq" id="WP_155457171.1">
    <property type="nucleotide sequence ID" value="NZ_WNKX01000037.1"/>
</dbReference>
<dbReference type="Pfam" id="PF07690">
    <property type="entry name" value="MFS_1"/>
    <property type="match status" value="1"/>
</dbReference>
<dbReference type="PANTHER" id="PTHR23528:SF1">
    <property type="entry name" value="MAJOR FACILITATOR SUPERFAMILY (MFS) PROFILE DOMAIN-CONTAINING PROTEIN"/>
    <property type="match status" value="1"/>
</dbReference>
<feature type="transmembrane region" description="Helical" evidence="4">
    <location>
        <begin position="386"/>
        <end position="406"/>
    </location>
</feature>
<comment type="caution">
    <text evidence="5">The sequence shown here is derived from an EMBL/GenBank/DDBJ whole genome shotgun (WGS) entry which is preliminary data.</text>
</comment>
<evidence type="ECO:0000256" key="1">
    <source>
        <dbReference type="ARBA" id="ARBA00022692"/>
    </source>
</evidence>
<feature type="transmembrane region" description="Helical" evidence="4">
    <location>
        <begin position="182"/>
        <end position="202"/>
    </location>
</feature>
<organism evidence="5 6">
    <name type="scientific">Massilia eburnea</name>
    <dbReference type="NCBI Taxonomy" id="1776165"/>
    <lineage>
        <taxon>Bacteria</taxon>
        <taxon>Pseudomonadati</taxon>
        <taxon>Pseudomonadota</taxon>
        <taxon>Betaproteobacteria</taxon>
        <taxon>Burkholderiales</taxon>
        <taxon>Oxalobacteraceae</taxon>
        <taxon>Telluria group</taxon>
        <taxon>Massilia</taxon>
    </lineage>
</organism>
<keyword evidence="1 4" id="KW-0812">Transmembrane</keyword>
<dbReference type="Gene3D" id="1.20.1250.20">
    <property type="entry name" value="MFS general substrate transporter like domains"/>
    <property type="match status" value="1"/>
</dbReference>
<dbReference type="AlphaFoldDB" id="A0A6L6QRE9"/>
<feature type="transmembrane region" description="Helical" evidence="4">
    <location>
        <begin position="260"/>
        <end position="281"/>
    </location>
</feature>
<accession>A0A6L6QRE9</accession>
<dbReference type="GO" id="GO:0022857">
    <property type="term" value="F:transmembrane transporter activity"/>
    <property type="evidence" value="ECO:0007669"/>
    <property type="project" value="InterPro"/>
</dbReference>
<evidence type="ECO:0000313" key="5">
    <source>
        <dbReference type="EMBL" id="MTW14226.1"/>
    </source>
</evidence>
<keyword evidence="6" id="KW-1185">Reference proteome</keyword>
<evidence type="ECO:0000313" key="6">
    <source>
        <dbReference type="Proteomes" id="UP000472320"/>
    </source>
</evidence>
<evidence type="ECO:0000256" key="2">
    <source>
        <dbReference type="ARBA" id="ARBA00022989"/>
    </source>
</evidence>
<feature type="transmembrane region" description="Helical" evidence="4">
    <location>
        <begin position="20"/>
        <end position="45"/>
    </location>
</feature>
<feature type="transmembrane region" description="Helical" evidence="4">
    <location>
        <begin position="65"/>
        <end position="90"/>
    </location>
</feature>
<feature type="transmembrane region" description="Helical" evidence="4">
    <location>
        <begin position="102"/>
        <end position="122"/>
    </location>
</feature>
<feature type="transmembrane region" description="Helical" evidence="4">
    <location>
        <begin position="352"/>
        <end position="374"/>
    </location>
</feature>
<feature type="transmembrane region" description="Helical" evidence="4">
    <location>
        <begin position="301"/>
        <end position="320"/>
    </location>
</feature>